<dbReference type="Pfam" id="PF00126">
    <property type="entry name" value="HTH_1"/>
    <property type="match status" value="1"/>
</dbReference>
<dbReference type="SUPFAM" id="SSF53850">
    <property type="entry name" value="Periplasmic binding protein-like II"/>
    <property type="match status" value="1"/>
</dbReference>
<accession>A0A1W0DA31</accession>
<organism evidence="6 7">
    <name type="scientific">Chromobacterium haemolyticum</name>
    <dbReference type="NCBI Taxonomy" id="394935"/>
    <lineage>
        <taxon>Bacteria</taxon>
        <taxon>Pseudomonadati</taxon>
        <taxon>Pseudomonadota</taxon>
        <taxon>Betaproteobacteria</taxon>
        <taxon>Neisseriales</taxon>
        <taxon>Chromobacteriaceae</taxon>
        <taxon>Chromobacterium</taxon>
    </lineage>
</organism>
<dbReference type="EMBL" id="MUKV01000002">
    <property type="protein sequence ID" value="OQS43702.1"/>
    <property type="molecule type" value="Genomic_DNA"/>
</dbReference>
<dbReference type="Gene3D" id="3.40.190.290">
    <property type="match status" value="1"/>
</dbReference>
<protein>
    <submittedName>
        <fullName evidence="6">LysR family transcriptional regulator</fullName>
    </submittedName>
</protein>
<dbReference type="FunFam" id="1.10.10.10:FF:000001">
    <property type="entry name" value="LysR family transcriptional regulator"/>
    <property type="match status" value="1"/>
</dbReference>
<dbReference type="Gene3D" id="1.10.10.10">
    <property type="entry name" value="Winged helix-like DNA-binding domain superfamily/Winged helix DNA-binding domain"/>
    <property type="match status" value="1"/>
</dbReference>
<sequence>MLGWEGICEFVSVAEQGSFTKAAQALGISVAQVSRQVTQLEQRLGAKLLYRTTRHQALTEIGALYLRHCRQLLDSLVEAEQAISRHQAQPQGKLKLTAPLAYGESHIAPLLTRFLQRHPQLEASLNLSNQVLDLVQDGYDLAIRIGHLSDSTLIARRLASRRHHVCAAPAYLERCGTPLEPADLERHNCLSLGGEHWHLLEGGRRRQVRIKGSLRCNSGHALAHAARLGLGLAQLPDYYVARFLSSGELIEVLADYREPEEGIWALTPHNRQLSPKVRLLMDFLADSLTDDPLALPE</sequence>
<dbReference type="RefSeq" id="WP_081554527.1">
    <property type="nucleotide sequence ID" value="NZ_MUKV01000002.1"/>
</dbReference>
<comment type="similarity">
    <text evidence="1">Belongs to the LysR transcriptional regulatory family.</text>
</comment>
<evidence type="ECO:0000259" key="5">
    <source>
        <dbReference type="PROSITE" id="PS50931"/>
    </source>
</evidence>
<evidence type="ECO:0000256" key="3">
    <source>
        <dbReference type="ARBA" id="ARBA00023125"/>
    </source>
</evidence>
<dbReference type="InterPro" id="IPR036390">
    <property type="entry name" value="WH_DNA-bd_sf"/>
</dbReference>
<dbReference type="PROSITE" id="PS50931">
    <property type="entry name" value="HTH_LYSR"/>
    <property type="match status" value="1"/>
</dbReference>
<dbReference type="FunFam" id="3.40.190.290:FF:000001">
    <property type="entry name" value="Transcriptional regulator, LysR family"/>
    <property type="match status" value="1"/>
</dbReference>
<name>A0A1W0DA31_9NEIS</name>
<dbReference type="Pfam" id="PF03466">
    <property type="entry name" value="LysR_substrate"/>
    <property type="match status" value="1"/>
</dbReference>
<gene>
    <name evidence="6" type="ORF">B0T45_03070</name>
</gene>
<dbReference type="AlphaFoldDB" id="A0A1W0DA31"/>
<keyword evidence="3" id="KW-0238">DNA-binding</keyword>
<dbReference type="InterPro" id="IPR000847">
    <property type="entry name" value="LysR_HTH_N"/>
</dbReference>
<dbReference type="GO" id="GO:0043565">
    <property type="term" value="F:sequence-specific DNA binding"/>
    <property type="evidence" value="ECO:0007669"/>
    <property type="project" value="TreeGrafter"/>
</dbReference>
<dbReference type="GO" id="GO:0003700">
    <property type="term" value="F:DNA-binding transcription factor activity"/>
    <property type="evidence" value="ECO:0007669"/>
    <property type="project" value="InterPro"/>
</dbReference>
<dbReference type="InterPro" id="IPR058163">
    <property type="entry name" value="LysR-type_TF_proteobact-type"/>
</dbReference>
<feature type="domain" description="HTH lysR-type" evidence="5">
    <location>
        <begin position="10"/>
        <end position="59"/>
    </location>
</feature>
<dbReference type="PANTHER" id="PTHR30537">
    <property type="entry name" value="HTH-TYPE TRANSCRIPTIONAL REGULATOR"/>
    <property type="match status" value="1"/>
</dbReference>
<evidence type="ECO:0000313" key="7">
    <source>
        <dbReference type="Proteomes" id="UP000192721"/>
    </source>
</evidence>
<dbReference type="InterPro" id="IPR036388">
    <property type="entry name" value="WH-like_DNA-bd_sf"/>
</dbReference>
<evidence type="ECO:0000256" key="4">
    <source>
        <dbReference type="ARBA" id="ARBA00023163"/>
    </source>
</evidence>
<dbReference type="Proteomes" id="UP000192721">
    <property type="component" value="Unassembled WGS sequence"/>
</dbReference>
<keyword evidence="2" id="KW-0805">Transcription regulation</keyword>
<reference evidence="6 7" key="1">
    <citation type="submission" date="2017-02" db="EMBL/GenBank/DDBJ databases">
        <title>Chromobacterium haemolyticum H5244.</title>
        <authorList>
            <person name="Gulvik C.A."/>
        </authorList>
    </citation>
    <scope>NUCLEOTIDE SEQUENCE [LARGE SCALE GENOMIC DNA]</scope>
    <source>
        <strain evidence="6 7">H5244</strain>
    </source>
</reference>
<evidence type="ECO:0000313" key="6">
    <source>
        <dbReference type="EMBL" id="OQS43702.1"/>
    </source>
</evidence>
<dbReference type="SUPFAM" id="SSF46785">
    <property type="entry name" value="Winged helix' DNA-binding domain"/>
    <property type="match status" value="1"/>
</dbReference>
<keyword evidence="4" id="KW-0804">Transcription</keyword>
<comment type="caution">
    <text evidence="6">The sequence shown here is derived from an EMBL/GenBank/DDBJ whole genome shotgun (WGS) entry which is preliminary data.</text>
</comment>
<dbReference type="PANTHER" id="PTHR30537:SF10">
    <property type="entry name" value="TRANSCRIPTIONAL REGULATOR-RELATED"/>
    <property type="match status" value="1"/>
</dbReference>
<evidence type="ECO:0000256" key="2">
    <source>
        <dbReference type="ARBA" id="ARBA00023015"/>
    </source>
</evidence>
<dbReference type="InterPro" id="IPR005119">
    <property type="entry name" value="LysR_subst-bd"/>
</dbReference>
<dbReference type="GO" id="GO:0006351">
    <property type="term" value="P:DNA-templated transcription"/>
    <property type="evidence" value="ECO:0007669"/>
    <property type="project" value="TreeGrafter"/>
</dbReference>
<proteinExistence type="inferred from homology"/>
<evidence type="ECO:0000256" key="1">
    <source>
        <dbReference type="ARBA" id="ARBA00009437"/>
    </source>
</evidence>